<evidence type="ECO:0000313" key="3">
    <source>
        <dbReference type="EMBL" id="VDO36375.1"/>
    </source>
</evidence>
<accession>A0A0N4WEF7</accession>
<dbReference type="EMBL" id="UZAF01016977">
    <property type="protein sequence ID" value="VDO36375.1"/>
    <property type="molecule type" value="Genomic_DNA"/>
</dbReference>
<feature type="domain" description="FERM central" evidence="2">
    <location>
        <begin position="57"/>
        <end position="99"/>
    </location>
</feature>
<dbReference type="Gene3D" id="1.20.80.10">
    <property type="match status" value="1"/>
</dbReference>
<proteinExistence type="predicted"/>
<evidence type="ECO:0000256" key="1">
    <source>
        <dbReference type="SAM" id="MobiDB-lite"/>
    </source>
</evidence>
<organism evidence="5">
    <name type="scientific">Haemonchus placei</name>
    <name type="common">Barber's pole worm</name>
    <dbReference type="NCBI Taxonomy" id="6290"/>
    <lineage>
        <taxon>Eukaryota</taxon>
        <taxon>Metazoa</taxon>
        <taxon>Ecdysozoa</taxon>
        <taxon>Nematoda</taxon>
        <taxon>Chromadorea</taxon>
        <taxon>Rhabditida</taxon>
        <taxon>Rhabditina</taxon>
        <taxon>Rhabditomorpha</taxon>
        <taxon>Strongyloidea</taxon>
        <taxon>Trichostrongylidae</taxon>
        <taxon>Haemonchus</taxon>
    </lineage>
</organism>
<dbReference type="WBParaSite" id="HPLM_0000902201-mRNA-1">
    <property type="protein sequence ID" value="HPLM_0000902201-mRNA-1"/>
    <property type="gene ID" value="HPLM_0000902201"/>
</dbReference>
<reference evidence="5" key="1">
    <citation type="submission" date="2017-02" db="UniProtKB">
        <authorList>
            <consortium name="WormBaseParasite"/>
        </authorList>
    </citation>
    <scope>IDENTIFICATION</scope>
</reference>
<dbReference type="InterPro" id="IPR035963">
    <property type="entry name" value="FERM_2"/>
</dbReference>
<keyword evidence="4" id="KW-1185">Reference proteome</keyword>
<dbReference type="CDD" id="cd14473">
    <property type="entry name" value="FERM_B-lobe"/>
    <property type="match status" value="1"/>
</dbReference>
<name>A0A0N4WEF7_HAEPC</name>
<gene>
    <name evidence="3" type="ORF">HPLM_LOCUS9014</name>
</gene>
<sequence length="141" mass="15441">MKLQSSVLTSRCTDDESAINKIVKDSGPYVFGVVLASKLAVNSQWIVNGKAEAGCNEFGLTLLYDEARQNFLKGYYPCKEKDTVYLAAISTKILYGNTAKLRMAEHGPRGEGGETNIVAGKLARPRPPSNDQCLLEERRGL</sequence>
<protein>
    <submittedName>
        <fullName evidence="5">FERM_M domain-containing protein</fullName>
    </submittedName>
</protein>
<dbReference type="InterPro" id="IPR014352">
    <property type="entry name" value="FERM/acyl-CoA-bd_prot_sf"/>
</dbReference>
<dbReference type="OrthoDB" id="194358at2759"/>
<reference evidence="3 4" key="2">
    <citation type="submission" date="2018-11" db="EMBL/GenBank/DDBJ databases">
        <authorList>
            <consortium name="Pathogen Informatics"/>
        </authorList>
    </citation>
    <scope>NUCLEOTIDE SEQUENCE [LARGE SCALE GENOMIC DNA]</scope>
    <source>
        <strain evidence="3 4">MHpl1</strain>
    </source>
</reference>
<evidence type="ECO:0000313" key="5">
    <source>
        <dbReference type="WBParaSite" id="HPLM_0000902201-mRNA-1"/>
    </source>
</evidence>
<feature type="region of interest" description="Disordered" evidence="1">
    <location>
        <begin position="105"/>
        <end position="141"/>
    </location>
</feature>
<dbReference type="AlphaFoldDB" id="A0A0N4WEF7"/>
<dbReference type="SUPFAM" id="SSF47031">
    <property type="entry name" value="Second domain of FERM"/>
    <property type="match status" value="1"/>
</dbReference>
<dbReference type="InterPro" id="IPR019748">
    <property type="entry name" value="FERM_central"/>
</dbReference>
<evidence type="ECO:0000313" key="4">
    <source>
        <dbReference type="Proteomes" id="UP000268014"/>
    </source>
</evidence>
<dbReference type="Pfam" id="PF00373">
    <property type="entry name" value="FERM_M"/>
    <property type="match status" value="1"/>
</dbReference>
<evidence type="ECO:0000259" key="2">
    <source>
        <dbReference type="Pfam" id="PF00373"/>
    </source>
</evidence>
<dbReference type="Proteomes" id="UP000268014">
    <property type="component" value="Unassembled WGS sequence"/>
</dbReference>